<organism evidence="1 2">
    <name type="scientific">Pseudooceanicola algae</name>
    <dbReference type="NCBI Taxonomy" id="1537215"/>
    <lineage>
        <taxon>Bacteria</taxon>
        <taxon>Pseudomonadati</taxon>
        <taxon>Pseudomonadota</taxon>
        <taxon>Alphaproteobacteria</taxon>
        <taxon>Rhodobacterales</taxon>
        <taxon>Paracoccaceae</taxon>
        <taxon>Pseudooceanicola</taxon>
    </lineage>
</organism>
<name>A0A418SKA9_9RHOB</name>
<sequence length="190" mass="20716">MTSHADIDGLRHYRATVTETVCRQYTIPASNRDEALRMARRSLRPGQKLEGIDVTDGYCSIETGMDCLAHLLARPYFSDGDRPCRVADWIRTALGEVGADQKAANRQLAYGGLRIRPEEGMLCIASGRSVAFLAQHFETTPWADRWADALAALPGATRTNMTFARVASRAVLLPVTGAVAQVIETIPSPA</sequence>
<dbReference type="KEGG" id="palw:PSAL_003430"/>
<dbReference type="EMBL" id="CP060436">
    <property type="protein sequence ID" value="QPM89132.1"/>
    <property type="molecule type" value="Genomic_DNA"/>
</dbReference>
<protein>
    <submittedName>
        <fullName evidence="1">Uncharacterized protein</fullName>
    </submittedName>
</protein>
<evidence type="ECO:0000313" key="1">
    <source>
        <dbReference type="EMBL" id="QPM89132.1"/>
    </source>
</evidence>
<dbReference type="AlphaFoldDB" id="A0A418SKA9"/>
<gene>
    <name evidence="1" type="ORF">PSAL_003430</name>
</gene>
<dbReference type="RefSeq" id="WP_119837960.1">
    <property type="nucleotide sequence ID" value="NZ_CP060436.1"/>
</dbReference>
<proteinExistence type="predicted"/>
<dbReference type="OrthoDB" id="9831425at2"/>
<keyword evidence="2" id="KW-1185">Reference proteome</keyword>
<evidence type="ECO:0000313" key="2">
    <source>
        <dbReference type="Proteomes" id="UP000283786"/>
    </source>
</evidence>
<accession>A0A418SKA9</accession>
<reference evidence="1 2" key="1">
    <citation type="submission" date="2020-08" db="EMBL/GenBank/DDBJ databases">
        <title>Genome sequence of Rhodobacteraceae bacterium Lw-13e.</title>
        <authorList>
            <person name="Poehlein A."/>
            <person name="Wolter L."/>
            <person name="Daniel R."/>
            <person name="Brinkhoff T."/>
        </authorList>
    </citation>
    <scope>NUCLEOTIDE SEQUENCE [LARGE SCALE GENOMIC DNA]</scope>
    <source>
        <strain evidence="1 2">Lw-13e</strain>
    </source>
</reference>
<dbReference type="Proteomes" id="UP000283786">
    <property type="component" value="Chromosome"/>
</dbReference>